<evidence type="ECO:0000313" key="2">
    <source>
        <dbReference type="EMBL" id="KAF2787539.1"/>
    </source>
</evidence>
<dbReference type="GO" id="GO:0016787">
    <property type="term" value="F:hydrolase activity"/>
    <property type="evidence" value="ECO:0007669"/>
    <property type="project" value="UniProtKB-KW"/>
</dbReference>
<dbReference type="Proteomes" id="UP000799757">
    <property type="component" value="Unassembled WGS sequence"/>
</dbReference>
<name>A0A6A6WTX4_9PLEO</name>
<protein>
    <submittedName>
        <fullName evidence="2">Alpha/beta-hydrolase</fullName>
    </submittedName>
</protein>
<dbReference type="PANTHER" id="PTHR23024">
    <property type="entry name" value="ARYLACETAMIDE DEACETYLASE"/>
    <property type="match status" value="1"/>
</dbReference>
<dbReference type="Pfam" id="PF07859">
    <property type="entry name" value="Abhydrolase_3"/>
    <property type="match status" value="1"/>
</dbReference>
<keyword evidence="3" id="KW-1185">Reference proteome</keyword>
<sequence>MDFDWEKFNHPFPAESQPEVQTRFDGFHVFSETYVTVGNDNHQIQAVILVPKTLGDTPCAIHVKWHGGGFATGAADFKWWHHAHHVRLALDSNAITVLPNYRLMPQHNGAEILSDVDAFWRWFHADFLTVMGQKGIPINVNQLLISGESAGGFLAVYSWLTQPEKTAVKALYLQYPMLFYYVREPGMFFDEDVSFEKANNHLNDRLAEIKKLKAEGTLQSVSSAPPPRQMTMAYCLSATKRWEELFDHDDIRAMLDKKKDIPATSPHIFIYHGDKDANVPIENTQTFVDRVAEKWPGMKDKIQFQTVKGQAHAGDYDENENAPDKVWLKHMLEGIKQAWLV</sequence>
<keyword evidence="2" id="KW-0378">Hydrolase</keyword>
<dbReference type="SUPFAM" id="SSF53474">
    <property type="entry name" value="alpha/beta-Hydrolases"/>
    <property type="match status" value="1"/>
</dbReference>
<reference evidence="2" key="1">
    <citation type="journal article" date="2020" name="Stud. Mycol.">
        <title>101 Dothideomycetes genomes: a test case for predicting lifestyles and emergence of pathogens.</title>
        <authorList>
            <person name="Haridas S."/>
            <person name="Albert R."/>
            <person name="Binder M."/>
            <person name="Bloem J."/>
            <person name="Labutti K."/>
            <person name="Salamov A."/>
            <person name="Andreopoulos B."/>
            <person name="Baker S."/>
            <person name="Barry K."/>
            <person name="Bills G."/>
            <person name="Bluhm B."/>
            <person name="Cannon C."/>
            <person name="Castanera R."/>
            <person name="Culley D."/>
            <person name="Daum C."/>
            <person name="Ezra D."/>
            <person name="Gonzalez J."/>
            <person name="Henrissat B."/>
            <person name="Kuo A."/>
            <person name="Liang C."/>
            <person name="Lipzen A."/>
            <person name="Lutzoni F."/>
            <person name="Magnuson J."/>
            <person name="Mondo S."/>
            <person name="Nolan M."/>
            <person name="Ohm R."/>
            <person name="Pangilinan J."/>
            <person name="Park H.-J."/>
            <person name="Ramirez L."/>
            <person name="Alfaro M."/>
            <person name="Sun H."/>
            <person name="Tritt A."/>
            <person name="Yoshinaga Y."/>
            <person name="Zwiers L.-H."/>
            <person name="Turgeon B."/>
            <person name="Goodwin S."/>
            <person name="Spatafora J."/>
            <person name="Crous P."/>
            <person name="Grigoriev I."/>
        </authorList>
    </citation>
    <scope>NUCLEOTIDE SEQUENCE</scope>
    <source>
        <strain evidence="2">CBS 109.77</strain>
    </source>
</reference>
<dbReference type="OrthoDB" id="19653at2759"/>
<dbReference type="InterPro" id="IPR050466">
    <property type="entry name" value="Carboxylest/Gibb_receptor"/>
</dbReference>
<organism evidence="2 3">
    <name type="scientific">Melanomma pulvis-pyrius CBS 109.77</name>
    <dbReference type="NCBI Taxonomy" id="1314802"/>
    <lineage>
        <taxon>Eukaryota</taxon>
        <taxon>Fungi</taxon>
        <taxon>Dikarya</taxon>
        <taxon>Ascomycota</taxon>
        <taxon>Pezizomycotina</taxon>
        <taxon>Dothideomycetes</taxon>
        <taxon>Pleosporomycetidae</taxon>
        <taxon>Pleosporales</taxon>
        <taxon>Melanommataceae</taxon>
        <taxon>Melanomma</taxon>
    </lineage>
</organism>
<dbReference type="InterPro" id="IPR029058">
    <property type="entry name" value="AB_hydrolase_fold"/>
</dbReference>
<gene>
    <name evidence="2" type="ORF">K505DRAFT_257497</name>
</gene>
<feature type="domain" description="Alpha/beta hydrolase fold-3" evidence="1">
    <location>
        <begin position="64"/>
        <end position="178"/>
    </location>
</feature>
<dbReference type="PANTHER" id="PTHR23024:SF339">
    <property type="entry name" value="ALPHA_BETA HYDROLASE FOLD-3 DOMAIN-CONTAINING PROTEIN"/>
    <property type="match status" value="1"/>
</dbReference>
<evidence type="ECO:0000313" key="3">
    <source>
        <dbReference type="Proteomes" id="UP000799757"/>
    </source>
</evidence>
<dbReference type="EMBL" id="MU002307">
    <property type="protein sequence ID" value="KAF2787539.1"/>
    <property type="molecule type" value="Genomic_DNA"/>
</dbReference>
<dbReference type="InterPro" id="IPR013094">
    <property type="entry name" value="AB_hydrolase_3"/>
</dbReference>
<accession>A0A6A6WTX4</accession>
<proteinExistence type="predicted"/>
<evidence type="ECO:0000259" key="1">
    <source>
        <dbReference type="Pfam" id="PF07859"/>
    </source>
</evidence>
<dbReference type="Gene3D" id="3.40.50.1820">
    <property type="entry name" value="alpha/beta hydrolase"/>
    <property type="match status" value="1"/>
</dbReference>
<dbReference type="AlphaFoldDB" id="A0A6A6WTX4"/>